<dbReference type="Proteomes" id="UP000516369">
    <property type="component" value="Chromosome"/>
</dbReference>
<keyword evidence="1" id="KW-1133">Transmembrane helix</keyword>
<name>A0A7H1N463_9PROT</name>
<accession>A0A7H1N463</accession>
<proteinExistence type="predicted"/>
<gene>
    <name evidence="2" type="ORF">HQ394_15640</name>
</gene>
<evidence type="ECO:0000313" key="3">
    <source>
        <dbReference type="Proteomes" id="UP000516369"/>
    </source>
</evidence>
<dbReference type="EMBL" id="CP053923">
    <property type="protein sequence ID" value="QNT70499.1"/>
    <property type="molecule type" value="Genomic_DNA"/>
</dbReference>
<sequence>MTRTEGLRMRALHCVLIVITTVVLTAAWLPVAGSAGRALASSPVLTSAHDQPLMLADASEASLPAKASHDLDYLPQGGRHAKVPPAARWFLIISTTTIVVVIIGFIIRYHRSGRAG</sequence>
<dbReference type="AlphaFoldDB" id="A0A7H1N463"/>
<protein>
    <submittedName>
        <fullName evidence="2">Uncharacterized protein</fullName>
    </submittedName>
</protein>
<feature type="transmembrane region" description="Helical" evidence="1">
    <location>
        <begin position="86"/>
        <end position="107"/>
    </location>
</feature>
<evidence type="ECO:0000256" key="1">
    <source>
        <dbReference type="SAM" id="Phobius"/>
    </source>
</evidence>
<dbReference type="KEGG" id="dvn:HQ394_15640"/>
<keyword evidence="1" id="KW-0812">Transmembrane</keyword>
<keyword evidence="3" id="KW-1185">Reference proteome</keyword>
<evidence type="ECO:0000313" key="2">
    <source>
        <dbReference type="EMBL" id="QNT70499.1"/>
    </source>
</evidence>
<reference evidence="2 3" key="1">
    <citation type="submission" date="2020-05" db="EMBL/GenBank/DDBJ databases">
        <title>Complete closed genome sequence of Defluviicoccus vanus.</title>
        <authorList>
            <person name="Bessarab I."/>
            <person name="Arumugam K."/>
            <person name="Maszenan A.M."/>
            <person name="Seviour R.J."/>
            <person name="Williams R.B."/>
        </authorList>
    </citation>
    <scope>NUCLEOTIDE SEQUENCE [LARGE SCALE GENOMIC DNA]</scope>
    <source>
        <strain evidence="2 3">Ben 114</strain>
    </source>
</reference>
<organism evidence="2 3">
    <name type="scientific">Defluviicoccus vanus</name>
    <dbReference type="NCBI Taxonomy" id="111831"/>
    <lineage>
        <taxon>Bacteria</taxon>
        <taxon>Pseudomonadati</taxon>
        <taxon>Pseudomonadota</taxon>
        <taxon>Alphaproteobacteria</taxon>
        <taxon>Rhodospirillales</taxon>
        <taxon>Rhodospirillaceae</taxon>
        <taxon>Defluviicoccus</taxon>
    </lineage>
</organism>
<keyword evidence="1" id="KW-0472">Membrane</keyword>